<reference evidence="1" key="1">
    <citation type="submission" date="2022-03" db="EMBL/GenBank/DDBJ databases">
        <title>De novo assembled genomes of Belliella spp. (Cyclobacteriaceae) strains.</title>
        <authorList>
            <person name="Szabo A."/>
            <person name="Korponai K."/>
            <person name="Felfoldi T."/>
        </authorList>
    </citation>
    <scope>NUCLEOTIDE SEQUENCE</scope>
    <source>
        <strain evidence="1">DSM 107340</strain>
    </source>
</reference>
<gene>
    <name evidence="1" type="ORF">MM236_10595</name>
</gene>
<name>A0ABS9UP82_9BACT</name>
<dbReference type="InterPro" id="IPR025316">
    <property type="entry name" value="DUF4221"/>
</dbReference>
<sequence>MVNSAFLLLICILKIMRFKFFTIILISTLVSCGDRELKKETFYSDKIISYTVEELNIPINSDLNNDYPYSSLYLNGNSVYFIGFNAPNHKLDVFNLNQEKYEFSIYLETDGPNKVGDPWDFYVHNMDSIFYLDNSSNLHIIDRNARVLNSINLNKQNSRLAYKASPISFKLHYSQVGRNVYFNSYSIKHLPKKSQYYQEPIITWINLENEKLNSFPITFPESYSKDGFFLGETMEPNVTFFSDEIFYSFPAEHFFYKYDIKNKSTEKYWAESSNTANEAKLMPADDYQDLNKRIVHRIENPYFYPLLKDPYRNLYYRIHFGDIPHKVDDLGTQFNSMTEKPEFLMVFDSEFKVITEIRLPFNRLSAQSCFVTNEGLFFPNNHYLNPDLSEDYLSFLVYKFENNN</sequence>
<proteinExistence type="predicted"/>
<dbReference type="RefSeq" id="WP_241274955.1">
    <property type="nucleotide sequence ID" value="NZ_JAKZGS010000007.1"/>
</dbReference>
<comment type="caution">
    <text evidence="1">The sequence shown here is derived from an EMBL/GenBank/DDBJ whole genome shotgun (WGS) entry which is preliminary data.</text>
</comment>
<evidence type="ECO:0000313" key="1">
    <source>
        <dbReference type="EMBL" id="MCH7398441.1"/>
    </source>
</evidence>
<keyword evidence="2" id="KW-1185">Reference proteome</keyword>
<organism evidence="1 2">
    <name type="scientific">Belliella calami</name>
    <dbReference type="NCBI Taxonomy" id="2923436"/>
    <lineage>
        <taxon>Bacteria</taxon>
        <taxon>Pseudomonadati</taxon>
        <taxon>Bacteroidota</taxon>
        <taxon>Cytophagia</taxon>
        <taxon>Cytophagales</taxon>
        <taxon>Cyclobacteriaceae</taxon>
        <taxon>Belliella</taxon>
    </lineage>
</organism>
<evidence type="ECO:0000313" key="2">
    <source>
        <dbReference type="Proteomes" id="UP001165488"/>
    </source>
</evidence>
<protein>
    <submittedName>
        <fullName evidence="1">DUF4221 domain-containing protein</fullName>
    </submittedName>
</protein>
<dbReference type="Pfam" id="PF13970">
    <property type="entry name" value="DUF4221"/>
    <property type="match status" value="1"/>
</dbReference>
<dbReference type="Proteomes" id="UP001165488">
    <property type="component" value="Unassembled WGS sequence"/>
</dbReference>
<dbReference type="EMBL" id="JAKZGS010000007">
    <property type="protein sequence ID" value="MCH7398441.1"/>
    <property type="molecule type" value="Genomic_DNA"/>
</dbReference>
<accession>A0ABS9UP82</accession>